<dbReference type="eggNOG" id="COG5519">
    <property type="taxonomic scope" value="Bacteria"/>
</dbReference>
<evidence type="ECO:0000256" key="1">
    <source>
        <dbReference type="SAM" id="MobiDB-lite"/>
    </source>
</evidence>
<feature type="region of interest" description="Disordered" evidence="1">
    <location>
        <begin position="1"/>
        <end position="21"/>
    </location>
</feature>
<accession>G2E7U8</accession>
<reference evidence="3 4" key="1">
    <citation type="submission" date="2011-06" db="EMBL/GenBank/DDBJ databases">
        <title>The draft genome of Thiorhodococcus drewsii AZ1.</title>
        <authorList>
            <consortium name="US DOE Joint Genome Institute (JGI-PGF)"/>
            <person name="Lucas S."/>
            <person name="Han J."/>
            <person name="Lapidus A."/>
            <person name="Cheng J.-F."/>
            <person name="Goodwin L."/>
            <person name="Pitluck S."/>
            <person name="Peters L."/>
            <person name="Land M.L."/>
            <person name="Hauser L."/>
            <person name="Vogl K."/>
            <person name="Liu Z."/>
            <person name="Imhoff J."/>
            <person name="Thiel V."/>
            <person name="Frigaard N.-U."/>
            <person name="Bryant D.A."/>
            <person name="Woyke T.J."/>
        </authorList>
    </citation>
    <scope>NUCLEOTIDE SEQUENCE [LARGE SCALE GENOMIC DNA]</scope>
    <source>
        <strain evidence="3 4">AZ1</strain>
    </source>
</reference>
<dbReference type="EMBL" id="AFWT01000057">
    <property type="protein sequence ID" value="EGV27823.1"/>
    <property type="molecule type" value="Genomic_DNA"/>
</dbReference>
<dbReference type="Pfam" id="PF06048">
    <property type="entry name" value="DUF927"/>
    <property type="match status" value="1"/>
</dbReference>
<keyword evidence="4" id="KW-1185">Reference proteome</keyword>
<gene>
    <name evidence="3" type="ORF">ThidrDRAFT_4361</name>
</gene>
<dbReference type="InterPro" id="IPR009270">
    <property type="entry name" value="DUF927"/>
</dbReference>
<dbReference type="AlphaFoldDB" id="G2E7U8"/>
<organism evidence="3 4">
    <name type="scientific">Thiorhodococcus drewsii AZ1</name>
    <dbReference type="NCBI Taxonomy" id="765913"/>
    <lineage>
        <taxon>Bacteria</taxon>
        <taxon>Pseudomonadati</taxon>
        <taxon>Pseudomonadota</taxon>
        <taxon>Gammaproteobacteria</taxon>
        <taxon>Chromatiales</taxon>
        <taxon>Chromatiaceae</taxon>
        <taxon>Thiorhodococcus</taxon>
    </lineage>
</organism>
<dbReference type="STRING" id="765913.ThidrDRAFT_4361"/>
<feature type="domain" description="DUF927" evidence="2">
    <location>
        <begin position="38"/>
        <end position="333"/>
    </location>
</feature>
<dbReference type="OrthoDB" id="784829at2"/>
<dbReference type="Proteomes" id="UP000004200">
    <property type="component" value="Unassembled WGS sequence"/>
</dbReference>
<name>G2E7U8_9GAMM</name>
<sequence length="626" mass="69932">MNKSRSNFTSSNTDNRANINRTTPKLPWQDVVVPSGYDITQNGVFKVPLKKDDAPQVRLTQAPVWVVGVIRDYANEHWSLEVNWLTPDGQLSQILIPLSNIASQNLGDDLKQLASKGLFIYDPKATRDYLAASLDLLNLPKSRGMHKVGFAPATLLDGRLTQCFVLPQETIYANPSQILEPVRLLPHAMSSAQSGYFPSGTLEDWRNYIEETRSNPLQTFAICTALAGPLLTPSQTENGGFHFFGTSSRGKTLSLQLACTVFGSGMAPNQDAKFPTLLNSWQATDNALEVIANTFSDTILVLDEYGLRTDARSPIYKLIEGRGKARMNGSGSLDERMAWSLLMLSSGEIPIHCMSNSMGRNSIQQGQMIRMIDIPIDSLSPSGDAEQAERLKYACGQYFGTAGPAFIRMLLTHFKGDAKAMQEFIVQERDALHEQLCEECQNQGFTLHPHHKRTVRRFALVALAGSWAAEDILPHSEDEVFSAVVTVLTSWLRNQAFESLEDRVADLMRDYVMRFRGQMLVSSIPLSQQRQPLDCHGILHKNLVLFTPNQLQKAGNGLDERIMAATLDKANILHRNEDQLKCRFVNANLRINSRLYAIKLNRLFDESILKGVLELQACGPKRRPRD</sequence>
<evidence type="ECO:0000313" key="3">
    <source>
        <dbReference type="EMBL" id="EGV27823.1"/>
    </source>
</evidence>
<protein>
    <recommendedName>
        <fullName evidence="2">DUF927 domain-containing protein</fullName>
    </recommendedName>
</protein>
<proteinExistence type="predicted"/>
<comment type="caution">
    <text evidence="3">The sequence shown here is derived from an EMBL/GenBank/DDBJ whole genome shotgun (WGS) entry which is preliminary data.</text>
</comment>
<evidence type="ECO:0000259" key="2">
    <source>
        <dbReference type="Pfam" id="PF06048"/>
    </source>
</evidence>
<dbReference type="RefSeq" id="WP_007043074.1">
    <property type="nucleotide sequence ID" value="NZ_AFWT01000057.1"/>
</dbReference>
<evidence type="ECO:0000313" key="4">
    <source>
        <dbReference type="Proteomes" id="UP000004200"/>
    </source>
</evidence>